<dbReference type="Proteomes" id="UP000032679">
    <property type="component" value="Unassembled WGS sequence"/>
</dbReference>
<dbReference type="SUPFAM" id="SSF56935">
    <property type="entry name" value="Porins"/>
    <property type="match status" value="1"/>
</dbReference>
<keyword evidence="18" id="KW-1185">Reference proteome</keyword>
<feature type="domain" description="TonB-dependent receptor plug" evidence="16">
    <location>
        <begin position="80"/>
        <end position="189"/>
    </location>
</feature>
<dbReference type="EMBL" id="BALE01000013">
    <property type="protein sequence ID" value="GAN53978.1"/>
    <property type="molecule type" value="Genomic_DNA"/>
</dbReference>
<dbReference type="Pfam" id="PF00593">
    <property type="entry name" value="TonB_dep_Rec_b-barrel"/>
    <property type="match status" value="1"/>
</dbReference>
<keyword evidence="17" id="KW-0675">Receptor</keyword>
<dbReference type="GO" id="GO:0015344">
    <property type="term" value="F:siderophore uptake transmembrane transporter activity"/>
    <property type="evidence" value="ECO:0007669"/>
    <property type="project" value="TreeGrafter"/>
</dbReference>
<evidence type="ECO:0000259" key="15">
    <source>
        <dbReference type="Pfam" id="PF00593"/>
    </source>
</evidence>
<dbReference type="InterPro" id="IPR039426">
    <property type="entry name" value="TonB-dep_rcpt-like"/>
</dbReference>
<evidence type="ECO:0000256" key="3">
    <source>
        <dbReference type="ARBA" id="ARBA00022452"/>
    </source>
</evidence>
<dbReference type="AlphaFoldDB" id="A0A0D6ML25"/>
<dbReference type="InterPro" id="IPR000531">
    <property type="entry name" value="Beta-barrel_TonB"/>
</dbReference>
<keyword evidence="7" id="KW-0408">Iron</keyword>
<evidence type="ECO:0000256" key="14">
    <source>
        <dbReference type="SAM" id="MobiDB-lite"/>
    </source>
</evidence>
<evidence type="ECO:0000256" key="8">
    <source>
        <dbReference type="ARBA" id="ARBA00023065"/>
    </source>
</evidence>
<keyword evidence="5 12" id="KW-0812">Transmembrane</keyword>
<organism evidence="17 18">
    <name type="scientific">Tanticharoenia sakaeratensis NBRC 103193</name>
    <dbReference type="NCBI Taxonomy" id="1231623"/>
    <lineage>
        <taxon>Bacteria</taxon>
        <taxon>Pseudomonadati</taxon>
        <taxon>Pseudomonadota</taxon>
        <taxon>Alphaproteobacteria</taxon>
        <taxon>Acetobacterales</taxon>
        <taxon>Acetobacteraceae</taxon>
        <taxon>Tanticharoenia</taxon>
    </lineage>
</organism>
<accession>A0A0D6ML25</accession>
<keyword evidence="6" id="KW-0732">Signal</keyword>
<evidence type="ECO:0000256" key="13">
    <source>
        <dbReference type="RuleBase" id="RU003357"/>
    </source>
</evidence>
<dbReference type="PANTHER" id="PTHR32552:SF89">
    <property type="entry name" value="CATECHOLATE SIDEROPHORE RECEPTOR FIU"/>
    <property type="match status" value="1"/>
</dbReference>
<evidence type="ECO:0000256" key="1">
    <source>
        <dbReference type="ARBA" id="ARBA00004571"/>
    </source>
</evidence>
<comment type="subcellular location">
    <subcellularLocation>
        <location evidence="1 12">Cell outer membrane</location>
        <topology evidence="1 12">Multi-pass membrane protein</topology>
    </subcellularLocation>
</comment>
<comment type="similarity">
    <text evidence="12 13">Belongs to the TonB-dependent receptor family.</text>
</comment>
<evidence type="ECO:0000256" key="12">
    <source>
        <dbReference type="PROSITE-ProRule" id="PRU01360"/>
    </source>
</evidence>
<dbReference type="PANTHER" id="PTHR32552">
    <property type="entry name" value="FERRICHROME IRON RECEPTOR-RELATED"/>
    <property type="match status" value="1"/>
</dbReference>
<dbReference type="GO" id="GO:0009279">
    <property type="term" value="C:cell outer membrane"/>
    <property type="evidence" value="ECO:0007669"/>
    <property type="project" value="UniProtKB-SubCell"/>
</dbReference>
<evidence type="ECO:0000256" key="5">
    <source>
        <dbReference type="ARBA" id="ARBA00022692"/>
    </source>
</evidence>
<keyword evidence="3 12" id="KW-1134">Transmembrane beta strand</keyword>
<keyword evidence="10 12" id="KW-0472">Membrane</keyword>
<dbReference type="RefSeq" id="WP_148505882.1">
    <property type="nucleotide sequence ID" value="NZ_BALE01000013.1"/>
</dbReference>
<evidence type="ECO:0000256" key="4">
    <source>
        <dbReference type="ARBA" id="ARBA00022496"/>
    </source>
</evidence>
<evidence type="ECO:0000313" key="17">
    <source>
        <dbReference type="EMBL" id="GAN53978.1"/>
    </source>
</evidence>
<evidence type="ECO:0000256" key="11">
    <source>
        <dbReference type="ARBA" id="ARBA00023237"/>
    </source>
</evidence>
<keyword evidence="2 12" id="KW-0813">Transport</keyword>
<evidence type="ECO:0000313" key="18">
    <source>
        <dbReference type="Proteomes" id="UP000032679"/>
    </source>
</evidence>
<dbReference type="PROSITE" id="PS52016">
    <property type="entry name" value="TONB_DEPENDENT_REC_3"/>
    <property type="match status" value="1"/>
</dbReference>
<keyword evidence="4" id="KW-0410">Iron transport</keyword>
<gene>
    <name evidence="17" type="ORF">Tasa_013_017</name>
</gene>
<dbReference type="Gene3D" id="2.170.130.10">
    <property type="entry name" value="TonB-dependent receptor, plug domain"/>
    <property type="match status" value="1"/>
</dbReference>
<feature type="domain" description="TonB-dependent receptor-like beta-barrel" evidence="15">
    <location>
        <begin position="294"/>
        <end position="767"/>
    </location>
</feature>
<sequence>MNLRGSAKIGSVTKMTVHMRKLSLFLGTTILSAAVMPAWSAPVRHQPPRAHAAPAAQKSLPAKSANPENIAVTVRRVAHGTQTTVSQNLISQAIPGTNPMKVLGQMPGIMFQTNDAQGIDNYAAQIYMHGFQQQEIGMTLDDMPLGEMTYRNYNGLNPLQAISSENIARVDVSQSAGAESIAATNNLGGSFEYVSRDPKDKRGGTVAQSFGSNSSFHTFVRFDSGALNPSGTKFFVSYSRNDAGFWGSHGNLFLQQVNSKFVQPIGEDSKISAYFDWSDLHEYSRQDYSFDMLDTLGYDANNYYNGKVSGYSTAYQAALGHYPANYDKLSDPADASVYDAGTNVVDYFGGVKADLALSDHLRWITTVYGHGEDSQTTWSSPFFPSPNGAPMSEVVKEPAIERYGILSALHYNIAHNQLGIGTWYENNSYQSAMNAYEQPTIVDGVLQGPLRSGVSKWSDPFAQIFNQDYSTNVFTAFVQDTYSPIRNLFLHFGFKSILDTTRVGNGYINPSYYGATGPLASGVGLTVAKPFLPHISANWKFLKHHELFFDISESVHTYAESGYKLSNSPFAVLQSAFDASRGQIRPETAWTYAVGYRYNAPVVSATLYAYRTNFENRLQQITSGSLINPVSAVANVGGVTMNGVDAGLTLRPVRGLSLYNTVSYDHATYDNNIKNGQVLYPTEGVQVVNYPRFMYKSRLSYEWKNAMAFIDGNYIGQRNFTYTGDVKAPGYWVADMGAQYTIKNLGQYDRRLAFAQDLVISLNVNNLTNTKYIATMGEAGNPMSISSGALSFQGFELAAPRQYFGSVRLDF</sequence>
<protein>
    <submittedName>
        <fullName evidence="17">Outer membrane heme receptor</fullName>
    </submittedName>
</protein>
<evidence type="ECO:0000259" key="16">
    <source>
        <dbReference type="Pfam" id="PF07715"/>
    </source>
</evidence>
<dbReference type="Gene3D" id="2.40.170.20">
    <property type="entry name" value="TonB-dependent receptor, beta-barrel domain"/>
    <property type="match status" value="1"/>
</dbReference>
<evidence type="ECO:0000256" key="10">
    <source>
        <dbReference type="ARBA" id="ARBA00023136"/>
    </source>
</evidence>
<feature type="region of interest" description="Disordered" evidence="14">
    <location>
        <begin position="44"/>
        <end position="67"/>
    </location>
</feature>
<keyword evidence="8" id="KW-0406">Ion transport</keyword>
<keyword evidence="9 13" id="KW-0798">TonB box</keyword>
<name>A0A0D6ML25_9PROT</name>
<evidence type="ECO:0000256" key="7">
    <source>
        <dbReference type="ARBA" id="ARBA00023004"/>
    </source>
</evidence>
<dbReference type="STRING" id="1231623.Tasa_013_017"/>
<comment type="caution">
    <text evidence="17">The sequence shown here is derived from an EMBL/GenBank/DDBJ whole genome shotgun (WGS) entry which is preliminary data.</text>
</comment>
<proteinExistence type="inferred from homology"/>
<dbReference type="InterPro" id="IPR036942">
    <property type="entry name" value="Beta-barrel_TonB_sf"/>
</dbReference>
<reference evidence="17 18" key="1">
    <citation type="submission" date="2012-10" db="EMBL/GenBank/DDBJ databases">
        <title>Genome sequencing of Tanticharoenia sakaeratensis NBRC 103193.</title>
        <authorList>
            <person name="Azuma Y."/>
            <person name="Hadano H."/>
            <person name="Hirakawa H."/>
            <person name="Matsushita K."/>
        </authorList>
    </citation>
    <scope>NUCLEOTIDE SEQUENCE [LARGE SCALE GENOMIC DNA]</scope>
    <source>
        <strain evidence="17 18">NBRC 103193</strain>
    </source>
</reference>
<dbReference type="InterPro" id="IPR037066">
    <property type="entry name" value="Plug_dom_sf"/>
</dbReference>
<dbReference type="Pfam" id="PF07715">
    <property type="entry name" value="Plug"/>
    <property type="match status" value="1"/>
</dbReference>
<keyword evidence="11 12" id="KW-0998">Cell outer membrane</keyword>
<evidence type="ECO:0000256" key="9">
    <source>
        <dbReference type="ARBA" id="ARBA00023077"/>
    </source>
</evidence>
<dbReference type="OrthoDB" id="7229372at2"/>
<evidence type="ECO:0000256" key="6">
    <source>
        <dbReference type="ARBA" id="ARBA00022729"/>
    </source>
</evidence>
<feature type="compositionally biased region" description="Low complexity" evidence="14">
    <location>
        <begin position="44"/>
        <end position="57"/>
    </location>
</feature>
<evidence type="ECO:0000256" key="2">
    <source>
        <dbReference type="ARBA" id="ARBA00022448"/>
    </source>
</evidence>
<dbReference type="InterPro" id="IPR012910">
    <property type="entry name" value="Plug_dom"/>
</dbReference>